<dbReference type="GO" id="GO:0046872">
    <property type="term" value="F:metal ion binding"/>
    <property type="evidence" value="ECO:0007669"/>
    <property type="project" value="UniProtKB-KW"/>
</dbReference>
<dbReference type="AlphaFoldDB" id="A0A2T9YZH6"/>
<name>A0A2T9YZH6_9FUNG</name>
<keyword evidence="15" id="KW-1185">Reference proteome</keyword>
<dbReference type="GO" id="GO:0005829">
    <property type="term" value="C:cytosol"/>
    <property type="evidence" value="ECO:0007669"/>
    <property type="project" value="UniProtKB-SubCell"/>
</dbReference>
<feature type="binding site" evidence="11">
    <location>
        <position position="120"/>
    </location>
    <ligand>
        <name>ATP</name>
        <dbReference type="ChEBI" id="CHEBI:30616"/>
    </ligand>
</feature>
<dbReference type="FunFam" id="3.40.50.720:FF:000033">
    <property type="entry name" value="Adenylyltransferase and sulfurtransferase MOCS3"/>
    <property type="match status" value="1"/>
</dbReference>
<dbReference type="GO" id="GO:0004792">
    <property type="term" value="F:thiosulfate-cyanide sulfurtransferase activity"/>
    <property type="evidence" value="ECO:0007669"/>
    <property type="project" value="TreeGrafter"/>
</dbReference>
<keyword evidence="2 11" id="KW-0963">Cytoplasm</keyword>
<gene>
    <name evidence="11" type="primary">UBA4</name>
    <name evidence="14" type="ORF">BB561_000355</name>
</gene>
<evidence type="ECO:0000259" key="13">
    <source>
        <dbReference type="PROSITE" id="PS50206"/>
    </source>
</evidence>
<evidence type="ECO:0000256" key="7">
    <source>
        <dbReference type="ARBA" id="ARBA00022786"/>
    </source>
</evidence>
<evidence type="ECO:0000256" key="1">
    <source>
        <dbReference type="ARBA" id="ARBA00004514"/>
    </source>
</evidence>
<evidence type="ECO:0000256" key="11">
    <source>
        <dbReference type="HAMAP-Rule" id="MF_03049"/>
    </source>
</evidence>
<keyword evidence="6 11" id="KW-0547">Nucleotide-binding</keyword>
<dbReference type="InterPro" id="IPR000594">
    <property type="entry name" value="ThiF_NAD_FAD-bd"/>
</dbReference>
<evidence type="ECO:0000256" key="10">
    <source>
        <dbReference type="ARBA" id="ARBA00023268"/>
    </source>
</evidence>
<keyword evidence="12" id="KW-0175">Coiled coil</keyword>
<dbReference type="GO" id="GO:0002143">
    <property type="term" value="P:tRNA wobble position uridine thiolation"/>
    <property type="evidence" value="ECO:0007669"/>
    <property type="project" value="InterPro"/>
</dbReference>
<evidence type="ECO:0000313" key="15">
    <source>
        <dbReference type="Proteomes" id="UP000245383"/>
    </source>
</evidence>
<dbReference type="Gene3D" id="3.40.250.10">
    <property type="entry name" value="Rhodanese-like domain"/>
    <property type="match status" value="1"/>
</dbReference>
<dbReference type="OrthoDB" id="10261062at2759"/>
<comment type="cofactor">
    <cofactor evidence="11">
        <name>Zn(2+)</name>
        <dbReference type="ChEBI" id="CHEBI:29105"/>
    </cofactor>
    <text evidence="11">Binds 1 zinc ion per subunit.</text>
</comment>
<accession>A0A2T9YZH6</accession>
<feature type="binding site" evidence="11">
    <location>
        <position position="232"/>
    </location>
    <ligand>
        <name>Zn(2+)</name>
        <dbReference type="ChEBI" id="CHEBI:29105"/>
    </ligand>
</feature>
<dbReference type="SUPFAM" id="SSF69572">
    <property type="entry name" value="Activating enzymes of the ubiquitin-like proteins"/>
    <property type="match status" value="1"/>
</dbReference>
<feature type="binding site" evidence="11">
    <location>
        <position position="319"/>
    </location>
    <ligand>
        <name>Zn(2+)</name>
        <dbReference type="ChEBI" id="CHEBI:29105"/>
    </ligand>
</feature>
<dbReference type="InterPro" id="IPR035985">
    <property type="entry name" value="Ubiquitin-activating_enz"/>
</dbReference>
<keyword evidence="8 11" id="KW-0862">Zinc</keyword>
<feature type="binding site" evidence="11">
    <location>
        <position position="316"/>
    </location>
    <ligand>
        <name>Zn(2+)</name>
        <dbReference type="ChEBI" id="CHEBI:29105"/>
    </ligand>
</feature>
<evidence type="ECO:0000256" key="9">
    <source>
        <dbReference type="ARBA" id="ARBA00022840"/>
    </source>
</evidence>
<feature type="binding site" evidence="11">
    <location>
        <begin position="127"/>
        <end position="131"/>
    </location>
    <ligand>
        <name>ATP</name>
        <dbReference type="ChEBI" id="CHEBI:30616"/>
    </ligand>
</feature>
<feature type="binding site" evidence="11">
    <location>
        <position position="144"/>
    </location>
    <ligand>
        <name>ATP</name>
        <dbReference type="ChEBI" id="CHEBI:30616"/>
    </ligand>
</feature>
<proteinExistence type="inferred from homology"/>
<reference evidence="14 15" key="1">
    <citation type="journal article" date="2018" name="MBio">
        <title>Comparative Genomics Reveals the Core Gene Toolbox for the Fungus-Insect Symbiosis.</title>
        <authorList>
            <person name="Wang Y."/>
            <person name="Stata M."/>
            <person name="Wang W."/>
            <person name="Stajich J.E."/>
            <person name="White M.M."/>
            <person name="Moncalvo J.M."/>
        </authorList>
    </citation>
    <scope>NUCLEOTIDE SEQUENCE [LARGE SCALE GENOMIC DNA]</scope>
    <source>
        <strain evidence="14 15">SWE-8-4</strain>
    </source>
</reference>
<comment type="caution">
    <text evidence="14">The sequence shown here is derived from an EMBL/GenBank/DDBJ whole genome shotgun (WGS) entry which is preliminary data.</text>
</comment>
<dbReference type="InterPro" id="IPR001763">
    <property type="entry name" value="Rhodanese-like_dom"/>
</dbReference>
<dbReference type="SMART" id="SM00450">
    <property type="entry name" value="RHOD"/>
    <property type="match status" value="1"/>
</dbReference>
<dbReference type="PANTHER" id="PTHR10953">
    <property type="entry name" value="UBIQUITIN-ACTIVATING ENZYME E1"/>
    <property type="match status" value="1"/>
</dbReference>
<comment type="pathway">
    <text evidence="11">tRNA modification; 5-methoxycarbonylmethyl-2-thiouridine-tRNA biosynthesis.</text>
</comment>
<protein>
    <recommendedName>
        <fullName evidence="13">Rhodanese domain-containing protein</fullName>
    </recommendedName>
</protein>
<comment type="subcellular location">
    <subcellularLocation>
        <location evidence="1">Cytoplasm</location>
        <location evidence="1">Cytosol</location>
    </subcellularLocation>
</comment>
<evidence type="ECO:0000313" key="14">
    <source>
        <dbReference type="EMBL" id="PVU97740.1"/>
    </source>
</evidence>
<dbReference type="Pfam" id="PF00899">
    <property type="entry name" value="ThiF"/>
    <property type="match status" value="1"/>
</dbReference>
<dbReference type="Proteomes" id="UP000245383">
    <property type="component" value="Unassembled WGS sequence"/>
</dbReference>
<evidence type="ECO:0000256" key="6">
    <source>
        <dbReference type="ARBA" id="ARBA00022741"/>
    </source>
</evidence>
<dbReference type="InterPro" id="IPR028885">
    <property type="entry name" value="MOCS3/Uba4"/>
</dbReference>
<evidence type="ECO:0000256" key="4">
    <source>
        <dbReference type="ARBA" id="ARBA00022694"/>
    </source>
</evidence>
<dbReference type="InterPro" id="IPR036873">
    <property type="entry name" value="Rhodanese-like_dom_sf"/>
</dbReference>
<keyword evidence="5 11" id="KW-0479">Metal-binding</keyword>
<keyword evidence="7" id="KW-0833">Ubl conjugation pathway</keyword>
<dbReference type="EMBL" id="MBFR01000008">
    <property type="protein sequence ID" value="PVU97740.1"/>
    <property type="molecule type" value="Genomic_DNA"/>
</dbReference>
<organism evidence="14 15">
    <name type="scientific">Smittium simulii</name>
    <dbReference type="NCBI Taxonomy" id="133385"/>
    <lineage>
        <taxon>Eukaryota</taxon>
        <taxon>Fungi</taxon>
        <taxon>Fungi incertae sedis</taxon>
        <taxon>Zoopagomycota</taxon>
        <taxon>Kickxellomycotina</taxon>
        <taxon>Harpellomycetes</taxon>
        <taxon>Harpellales</taxon>
        <taxon>Legeriomycetaceae</taxon>
        <taxon>Smittium</taxon>
    </lineage>
</organism>
<dbReference type="PROSITE" id="PS50206">
    <property type="entry name" value="RHODANESE_3"/>
    <property type="match status" value="1"/>
</dbReference>
<feature type="active site" description="Glycyl thioester intermediate; for adenylyltransferase activity" evidence="11">
    <location>
        <position position="246"/>
    </location>
</feature>
<dbReference type="CDD" id="cd00757">
    <property type="entry name" value="ThiF_MoeB_HesA_family"/>
    <property type="match status" value="1"/>
</dbReference>
<dbReference type="InterPro" id="IPR045886">
    <property type="entry name" value="ThiF/MoeB/HesA"/>
</dbReference>
<evidence type="ECO:0000256" key="12">
    <source>
        <dbReference type="SAM" id="Coils"/>
    </source>
</evidence>
<dbReference type="GO" id="GO:0005524">
    <property type="term" value="F:ATP binding"/>
    <property type="evidence" value="ECO:0007669"/>
    <property type="project" value="UniProtKB-KW"/>
</dbReference>
<keyword evidence="9 11" id="KW-0067">ATP-binding</keyword>
<sequence>MKMATVPSSLLQLKAELEEVQLSLAKLKQKESLLQAKISAYNPSDNVSESNETCQYTLPQGLNSNDISRYSRQLLLPQIGALGQAKIKAAKVLVVGAGGLGSSALLYLAAMGVGNLGIVDFDCVDNSNLHRQIIHNEARQGLHKAISAKQSINLLNSQIKVSPILEQLTSDNALHIFKNYDIIVDATDNLPSRYLISDAAVLAAKPLVYGSALRLDGQIVVYNYRNGPCYRCLFPTPPKFDPTQNCSEAGVLGVVPGIIGCLQALQVIKIILGEQLHPFCNSSNSILDQKYYMTTFSAFGAPQFKHIRIRGRQPHCKICSSNPEINRLIDYPAFCGATQSDAPVMLSILNKNDAFRLSCLQYKQVRSSNSNHLLLDVRDTAQFVLCSLKNSIHIPYPHLLNLLSSEKSLDHSSSDFYPAFNHLISQISDPELPVYIICRRGNLSQLAVSSLRHHGYNNCYQIDGGLTSWQNDVDPSFPSY</sequence>
<evidence type="ECO:0000256" key="2">
    <source>
        <dbReference type="ARBA" id="ARBA00022490"/>
    </source>
</evidence>
<keyword evidence="4 11" id="KW-0819">tRNA processing</keyword>
<dbReference type="STRING" id="133385.A0A2T9YZH6"/>
<feature type="coiled-coil region" evidence="12">
    <location>
        <begin position="10"/>
        <end position="37"/>
    </location>
</feature>
<dbReference type="GO" id="GO:0032447">
    <property type="term" value="P:protein urmylation"/>
    <property type="evidence" value="ECO:0007669"/>
    <property type="project" value="TreeGrafter"/>
</dbReference>
<dbReference type="GO" id="GO:0070566">
    <property type="term" value="F:adenylyltransferase activity"/>
    <property type="evidence" value="ECO:0007669"/>
    <property type="project" value="InterPro"/>
</dbReference>
<keyword evidence="3 11" id="KW-0808">Transferase</keyword>
<dbReference type="Gene3D" id="3.40.50.720">
    <property type="entry name" value="NAD(P)-binding Rossmann-like Domain"/>
    <property type="match status" value="1"/>
</dbReference>
<evidence type="ECO:0000256" key="3">
    <source>
        <dbReference type="ARBA" id="ARBA00022679"/>
    </source>
</evidence>
<feature type="active site" description="Cysteine persulfide intermediate; for sulfurtransferase activity" evidence="11">
    <location>
        <position position="438"/>
    </location>
</feature>
<feature type="binding site" evidence="11">
    <location>
        <position position="99"/>
    </location>
    <ligand>
        <name>ATP</name>
        <dbReference type="ChEBI" id="CHEBI:30616"/>
    </ligand>
</feature>
<keyword evidence="10 11" id="KW-0511">Multifunctional enzyme</keyword>
<comment type="similarity">
    <text evidence="11">In the N-terminal section; belongs to the HesA/MoeB/ThiF family. UBA4 subfamily.</text>
</comment>
<dbReference type="HAMAP" id="MF_03049">
    <property type="entry name" value="MOCS3_Uba4"/>
    <property type="match status" value="1"/>
</dbReference>
<dbReference type="GO" id="GO:0042292">
    <property type="term" value="F:URM1 activating enzyme activity"/>
    <property type="evidence" value="ECO:0007669"/>
    <property type="project" value="TreeGrafter"/>
</dbReference>
<evidence type="ECO:0000256" key="8">
    <source>
        <dbReference type="ARBA" id="ARBA00022833"/>
    </source>
</evidence>
<dbReference type="Pfam" id="PF00581">
    <property type="entry name" value="Rhodanese"/>
    <property type="match status" value="1"/>
</dbReference>
<dbReference type="PANTHER" id="PTHR10953:SF102">
    <property type="entry name" value="ADENYLYLTRANSFERASE AND SULFURTRANSFERASE MOCS3"/>
    <property type="match status" value="1"/>
</dbReference>
<feature type="binding site" evidence="11">
    <location>
        <begin position="188"/>
        <end position="189"/>
    </location>
    <ligand>
        <name>ATP</name>
        <dbReference type="ChEBI" id="CHEBI:30616"/>
    </ligand>
</feature>
<dbReference type="UniPathway" id="UPA00988"/>
<feature type="binding site" evidence="11">
    <location>
        <position position="229"/>
    </location>
    <ligand>
        <name>Zn(2+)</name>
        <dbReference type="ChEBI" id="CHEBI:29105"/>
    </ligand>
</feature>
<evidence type="ECO:0000256" key="5">
    <source>
        <dbReference type="ARBA" id="ARBA00022723"/>
    </source>
</evidence>
<feature type="domain" description="Rhodanese" evidence="13">
    <location>
        <begin position="368"/>
        <end position="478"/>
    </location>
</feature>